<keyword evidence="4 6" id="KW-1133">Transmembrane helix</keyword>
<dbReference type="SUPFAM" id="SSF103190">
    <property type="entry name" value="Sensory domain-like"/>
    <property type="match status" value="1"/>
</dbReference>
<name>A0A1V6M0Y2_9BACT</name>
<evidence type="ECO:0000313" key="9">
    <source>
        <dbReference type="Proteomes" id="UP000242219"/>
    </source>
</evidence>
<feature type="domain" description="Cache" evidence="7">
    <location>
        <begin position="12"/>
        <end position="269"/>
    </location>
</feature>
<evidence type="ECO:0000256" key="5">
    <source>
        <dbReference type="ARBA" id="ARBA00023136"/>
    </source>
</evidence>
<dbReference type="InterPro" id="IPR033479">
    <property type="entry name" value="dCache_1"/>
</dbReference>
<protein>
    <recommendedName>
        <fullName evidence="7">Cache domain-containing protein</fullName>
    </recommendedName>
</protein>
<keyword evidence="3 6" id="KW-0812">Transmembrane</keyword>
<proteinExistence type="predicted"/>
<dbReference type="Pfam" id="PF02743">
    <property type="entry name" value="dCache_1"/>
    <property type="match status" value="1"/>
</dbReference>
<dbReference type="Proteomes" id="UP000242219">
    <property type="component" value="Unassembled WGS sequence"/>
</dbReference>
<dbReference type="EMBL" id="MJUW02000059">
    <property type="protein sequence ID" value="OQD46074.1"/>
    <property type="molecule type" value="Genomic_DNA"/>
</dbReference>
<dbReference type="AlphaFoldDB" id="A0A1V6M0Y2"/>
<evidence type="ECO:0000256" key="2">
    <source>
        <dbReference type="ARBA" id="ARBA00022475"/>
    </source>
</evidence>
<evidence type="ECO:0000256" key="3">
    <source>
        <dbReference type="ARBA" id="ARBA00022692"/>
    </source>
</evidence>
<evidence type="ECO:0000256" key="4">
    <source>
        <dbReference type="ARBA" id="ARBA00022989"/>
    </source>
</evidence>
<accession>A0A1V6M0Y2</accession>
<organism evidence="8 9">
    <name type="scientific">Candidatus Brocadia sapporoensis</name>
    <dbReference type="NCBI Taxonomy" id="392547"/>
    <lineage>
        <taxon>Bacteria</taxon>
        <taxon>Pseudomonadati</taxon>
        <taxon>Planctomycetota</taxon>
        <taxon>Candidatus Brocadiia</taxon>
        <taxon>Candidatus Brocadiales</taxon>
        <taxon>Candidatus Brocadiaceae</taxon>
        <taxon>Candidatus Brocadia</taxon>
    </lineage>
</organism>
<feature type="transmembrane region" description="Helical" evidence="6">
    <location>
        <begin position="287"/>
        <end position="306"/>
    </location>
</feature>
<dbReference type="CDD" id="cd18774">
    <property type="entry name" value="PDC2_HK_sensor"/>
    <property type="match status" value="1"/>
</dbReference>
<evidence type="ECO:0000256" key="1">
    <source>
        <dbReference type="ARBA" id="ARBA00004651"/>
    </source>
</evidence>
<keyword evidence="9" id="KW-1185">Reference proteome</keyword>
<dbReference type="Gene3D" id="3.30.450.20">
    <property type="entry name" value="PAS domain"/>
    <property type="match status" value="1"/>
</dbReference>
<keyword evidence="2" id="KW-1003">Cell membrane</keyword>
<dbReference type="InterPro" id="IPR029151">
    <property type="entry name" value="Sensor-like_sf"/>
</dbReference>
<comment type="caution">
    <text evidence="8">The sequence shown here is derived from an EMBL/GenBank/DDBJ whole genome shotgun (WGS) entry which is preliminary data.</text>
</comment>
<evidence type="ECO:0000313" key="8">
    <source>
        <dbReference type="EMBL" id="OQD46074.1"/>
    </source>
</evidence>
<keyword evidence="5 6" id="KW-0472">Membrane</keyword>
<reference evidence="8 9" key="1">
    <citation type="journal article" date="2016" name="Genome Announc.">
        <title>Draft Genome Sequence of the Anaerobic Ammonium-Oxidizing Bacterium 'Candidatus Brocadia sp. 40'.</title>
        <authorList>
            <person name="Ali M."/>
            <person name="Haroon M.F."/>
            <person name="Narita Y."/>
            <person name="Zhang L."/>
            <person name="Rangel Shaw D."/>
            <person name="Okabe S."/>
            <person name="Saikaly P.E."/>
        </authorList>
    </citation>
    <scope>NUCLEOTIDE SEQUENCE [LARGE SCALE GENOMIC DNA]</scope>
    <source>
        <strain evidence="8 9">40</strain>
    </source>
</reference>
<gene>
    <name evidence="8" type="ORF">BIY37_05115</name>
</gene>
<evidence type="ECO:0000259" key="7">
    <source>
        <dbReference type="Pfam" id="PF02743"/>
    </source>
</evidence>
<evidence type="ECO:0000256" key="6">
    <source>
        <dbReference type="SAM" id="Phobius"/>
    </source>
</evidence>
<sequence>MGPLSYKILVPAMKSEIMNHLISVREIKKLQIQNFFHERYGDVNILSKNPLVVQSLPRFANAFKSGGFDDPAYRQVDTYYGPLLEHFLRQNGYNNIFLVDTDGNVVFGVKRDEYIGTNLRKGEYSSFSIGEIFKEGLNNVKFSDITWCEEAKDFIFMGGAPVYDLSNKLLGIVIVEIPYSKIDAFLSQRDGLGDTGEIYIVGDDNFMRSKSSFIPQNTILKLEINTEATRDALRGNTDIRIVKDYRKIPVLNAYTPLDNLKDVNWILIVKIDKKEAYYPIIALKSNLIIIGSIIGGITGTYLYFTLRKKHHKNILSAAS</sequence>
<comment type="subcellular location">
    <subcellularLocation>
        <location evidence="1">Cell membrane</location>
        <topology evidence="1">Multi-pass membrane protein</topology>
    </subcellularLocation>
</comment>
<dbReference type="GO" id="GO:0005886">
    <property type="term" value="C:plasma membrane"/>
    <property type="evidence" value="ECO:0007669"/>
    <property type="project" value="UniProtKB-SubCell"/>
</dbReference>